<keyword evidence="4" id="KW-1185">Reference proteome</keyword>
<evidence type="ECO:0000313" key="4">
    <source>
        <dbReference type="Proteomes" id="UP001153636"/>
    </source>
</evidence>
<keyword evidence="2" id="KW-0732">Signal</keyword>
<feature type="compositionally biased region" description="Basic and acidic residues" evidence="1">
    <location>
        <begin position="385"/>
        <end position="397"/>
    </location>
</feature>
<feature type="compositionally biased region" description="Acidic residues" evidence="1">
    <location>
        <begin position="302"/>
        <end position="338"/>
    </location>
</feature>
<evidence type="ECO:0000313" key="3">
    <source>
        <dbReference type="EMBL" id="CAH1115619.1"/>
    </source>
</evidence>
<evidence type="ECO:0000256" key="1">
    <source>
        <dbReference type="SAM" id="MobiDB-lite"/>
    </source>
</evidence>
<gene>
    <name evidence="3" type="ORF">PSYICH_LOCUS15620</name>
</gene>
<sequence length="448" mass="52380">MKYSCFGIVGCLLLLWLVDAQNSTNIYNKTKRNLSRDIQSYGDSSLVVPLASNMKIYYEPKPTNMYYQAKPLALVDLSQPVKVIEPKVAAEHVLYEFQQTPTDSISNVHVKQLFEQDLKPPPPLPSNNSPNGIMTSETIVAPAQHNAFVQNHVQPFNIKQHPLYNVQSTFVEPKKYVYGKIIVDSTHPQPNYFPQNPSSFHSSQQFIPHGHGQQFIPHGHGQQFVPQGHTVQFSHSKPIVSYVNHFPRNNVPRSEQLITTNPQTQFRPPPISHHQAIDTPIHVEKPQNQKPRHRPVEKPLDDEKDDVDEEETEEKLEYENDHDEYESPFEKYFDEEDEELHKDRDNFEEIEEEAEEDNKRGSSSYSKTNYYPKKQRKPKKQKPNKYPDDKYFKNDKYKSYKYKHAKKSKYPRSELDGRFSENIPITHKKKILKEQWYLSKSLGDKYEK</sequence>
<reference evidence="3" key="1">
    <citation type="submission" date="2022-01" db="EMBL/GenBank/DDBJ databases">
        <authorList>
            <person name="King R."/>
        </authorList>
    </citation>
    <scope>NUCLEOTIDE SEQUENCE</scope>
</reference>
<feature type="region of interest" description="Disordered" evidence="1">
    <location>
        <begin position="282"/>
        <end position="397"/>
    </location>
</feature>
<dbReference type="EMBL" id="OV651821">
    <property type="protein sequence ID" value="CAH1115619.1"/>
    <property type="molecule type" value="Genomic_DNA"/>
</dbReference>
<feature type="signal peptide" evidence="2">
    <location>
        <begin position="1"/>
        <end position="20"/>
    </location>
</feature>
<dbReference type="AlphaFoldDB" id="A0A9P0DC28"/>
<protein>
    <submittedName>
        <fullName evidence="3">Uncharacterized protein</fullName>
    </submittedName>
</protein>
<feature type="compositionally biased region" description="Basic residues" evidence="1">
    <location>
        <begin position="373"/>
        <end position="383"/>
    </location>
</feature>
<dbReference type="OrthoDB" id="6782861at2759"/>
<dbReference type="Proteomes" id="UP001153636">
    <property type="component" value="Chromosome 9"/>
</dbReference>
<accession>A0A9P0DC28</accession>
<organism evidence="3 4">
    <name type="scientific">Psylliodes chrysocephalus</name>
    <dbReference type="NCBI Taxonomy" id="3402493"/>
    <lineage>
        <taxon>Eukaryota</taxon>
        <taxon>Metazoa</taxon>
        <taxon>Ecdysozoa</taxon>
        <taxon>Arthropoda</taxon>
        <taxon>Hexapoda</taxon>
        <taxon>Insecta</taxon>
        <taxon>Pterygota</taxon>
        <taxon>Neoptera</taxon>
        <taxon>Endopterygota</taxon>
        <taxon>Coleoptera</taxon>
        <taxon>Polyphaga</taxon>
        <taxon>Cucujiformia</taxon>
        <taxon>Chrysomeloidea</taxon>
        <taxon>Chrysomelidae</taxon>
        <taxon>Galerucinae</taxon>
        <taxon>Alticini</taxon>
        <taxon>Psylliodes</taxon>
    </lineage>
</organism>
<feature type="chain" id="PRO_5040375376" evidence="2">
    <location>
        <begin position="21"/>
        <end position="448"/>
    </location>
</feature>
<name>A0A9P0DC28_9CUCU</name>
<proteinExistence type="predicted"/>
<evidence type="ECO:0000256" key="2">
    <source>
        <dbReference type="SAM" id="SignalP"/>
    </source>
</evidence>